<dbReference type="EMBL" id="QGKX02001621">
    <property type="protein sequence ID" value="KAF3504787.1"/>
    <property type="molecule type" value="Genomic_DNA"/>
</dbReference>
<evidence type="ECO:0000313" key="2">
    <source>
        <dbReference type="Proteomes" id="UP000712600"/>
    </source>
</evidence>
<dbReference type="PANTHER" id="PTHR34146:SF3">
    <property type="entry name" value="POLYNUCLEOTIDYL TRANSFERASE, RIBONUCLEASE H-LIKE SUPERFAMILY PROTEIN"/>
    <property type="match status" value="1"/>
</dbReference>
<protein>
    <recommendedName>
        <fullName evidence="3">RNase H type-1 domain-containing protein</fullName>
    </recommendedName>
</protein>
<dbReference type="SUPFAM" id="SSF53098">
    <property type="entry name" value="Ribonuclease H-like"/>
    <property type="match status" value="1"/>
</dbReference>
<dbReference type="AlphaFoldDB" id="A0A8S9NS38"/>
<evidence type="ECO:0000313" key="1">
    <source>
        <dbReference type="EMBL" id="KAF3504787.1"/>
    </source>
</evidence>
<comment type="caution">
    <text evidence="1">The sequence shown here is derived from an EMBL/GenBank/DDBJ whole genome shotgun (WGS) entry which is preliminary data.</text>
</comment>
<dbReference type="PANTHER" id="PTHR34146">
    <property type="entry name" value="POLYNUCLEOTIDYL TRANSFERASE, RIBONUCLEASE H-LIKE SUPERFAMILY PROTEIN-RELATED"/>
    <property type="match status" value="1"/>
</dbReference>
<sequence>MTERTDGQAPFKWRCQVDASWTGGKEGCGEGFIALEENKPILYGARGGKAQTPLHAEAKALIWALEEDWPALAMEIDEIKDFARSFTKFSVSFIPRVLNVRADGLAKVARSRALQFPYVDGCAPRWLVNTGHMDAN</sequence>
<proteinExistence type="predicted"/>
<dbReference type="Proteomes" id="UP000712600">
    <property type="component" value="Unassembled WGS sequence"/>
</dbReference>
<evidence type="ECO:0008006" key="3">
    <source>
        <dbReference type="Google" id="ProtNLM"/>
    </source>
</evidence>
<organism evidence="1 2">
    <name type="scientific">Brassica cretica</name>
    <name type="common">Mustard</name>
    <dbReference type="NCBI Taxonomy" id="69181"/>
    <lineage>
        <taxon>Eukaryota</taxon>
        <taxon>Viridiplantae</taxon>
        <taxon>Streptophyta</taxon>
        <taxon>Embryophyta</taxon>
        <taxon>Tracheophyta</taxon>
        <taxon>Spermatophyta</taxon>
        <taxon>Magnoliopsida</taxon>
        <taxon>eudicotyledons</taxon>
        <taxon>Gunneridae</taxon>
        <taxon>Pentapetalae</taxon>
        <taxon>rosids</taxon>
        <taxon>malvids</taxon>
        <taxon>Brassicales</taxon>
        <taxon>Brassicaceae</taxon>
        <taxon>Brassiceae</taxon>
        <taxon>Brassica</taxon>
    </lineage>
</organism>
<name>A0A8S9NS38_BRACR</name>
<dbReference type="InterPro" id="IPR012337">
    <property type="entry name" value="RNaseH-like_sf"/>
</dbReference>
<accession>A0A8S9NS38</accession>
<reference evidence="1" key="1">
    <citation type="submission" date="2019-12" db="EMBL/GenBank/DDBJ databases">
        <title>Genome sequencing and annotation of Brassica cretica.</title>
        <authorList>
            <person name="Studholme D.J."/>
            <person name="Sarris P."/>
        </authorList>
    </citation>
    <scope>NUCLEOTIDE SEQUENCE</scope>
    <source>
        <strain evidence="1">PFS-109/04</strain>
        <tissue evidence="1">Leaf</tissue>
    </source>
</reference>
<dbReference type="CDD" id="cd06222">
    <property type="entry name" value="RNase_H_like"/>
    <property type="match status" value="1"/>
</dbReference>
<gene>
    <name evidence="1" type="ORF">F2Q69_00042893</name>
</gene>
<dbReference type="InterPro" id="IPR044730">
    <property type="entry name" value="RNase_H-like_dom_plant"/>
</dbReference>